<gene>
    <name evidence="2" type="ORF">UW60_C0036G0008</name>
</gene>
<keyword evidence="1" id="KW-0472">Membrane</keyword>
<protein>
    <submittedName>
        <fullName evidence="2">Uncharacterized protein</fullName>
    </submittedName>
</protein>
<accession>A0A0G1J3A4</accession>
<keyword evidence="1" id="KW-1133">Transmembrane helix</keyword>
<feature type="transmembrane region" description="Helical" evidence="1">
    <location>
        <begin position="16"/>
        <end position="39"/>
    </location>
</feature>
<evidence type="ECO:0000256" key="1">
    <source>
        <dbReference type="SAM" id="Phobius"/>
    </source>
</evidence>
<reference evidence="2 3" key="1">
    <citation type="journal article" date="2015" name="Nature">
        <title>rRNA introns, odd ribosomes, and small enigmatic genomes across a large radiation of phyla.</title>
        <authorList>
            <person name="Brown C.T."/>
            <person name="Hug L.A."/>
            <person name="Thomas B.C."/>
            <person name="Sharon I."/>
            <person name="Castelle C.J."/>
            <person name="Singh A."/>
            <person name="Wilkins M.J."/>
            <person name="Williams K.H."/>
            <person name="Banfield J.F."/>
        </authorList>
    </citation>
    <scope>NUCLEOTIDE SEQUENCE [LARGE SCALE GENOMIC DNA]</scope>
</reference>
<sequence length="41" mass="4913">MKYTENYSDPILENRMAIFFAIIYKVVFIALTIKALIWLMQ</sequence>
<evidence type="ECO:0000313" key="3">
    <source>
        <dbReference type="Proteomes" id="UP000034826"/>
    </source>
</evidence>
<proteinExistence type="predicted"/>
<keyword evidence="1" id="KW-0812">Transmembrane</keyword>
<evidence type="ECO:0000313" key="2">
    <source>
        <dbReference type="EMBL" id="KKT65750.1"/>
    </source>
</evidence>
<dbReference type="EMBL" id="LCIY01000036">
    <property type="protein sequence ID" value="KKT65750.1"/>
    <property type="molecule type" value="Genomic_DNA"/>
</dbReference>
<name>A0A0G1J3A4_9BACT</name>
<dbReference type="Proteomes" id="UP000034826">
    <property type="component" value="Unassembled WGS sequence"/>
</dbReference>
<organism evidence="2 3">
    <name type="scientific">Candidatus Woesebacteria bacterium GW2011_GWA2_44_33</name>
    <dbReference type="NCBI Taxonomy" id="1618564"/>
    <lineage>
        <taxon>Bacteria</taxon>
        <taxon>Candidatus Woeseibacteriota</taxon>
    </lineage>
</organism>
<dbReference type="AlphaFoldDB" id="A0A0G1J3A4"/>
<comment type="caution">
    <text evidence="2">The sequence shown here is derived from an EMBL/GenBank/DDBJ whole genome shotgun (WGS) entry which is preliminary data.</text>
</comment>